<dbReference type="Pfam" id="PF13532">
    <property type="entry name" value="2OG-FeII_Oxy_2"/>
    <property type="match status" value="1"/>
</dbReference>
<keyword evidence="3" id="KW-1185">Reference proteome</keyword>
<dbReference type="GO" id="GO:0003676">
    <property type="term" value="F:nucleic acid binding"/>
    <property type="evidence" value="ECO:0007669"/>
    <property type="project" value="InterPro"/>
</dbReference>
<gene>
    <name evidence="2" type="ORF">BSTOLATCC_MIC53633</name>
</gene>
<dbReference type="PANTHER" id="PTHR12463">
    <property type="entry name" value="OXYGENASE-RELATED"/>
    <property type="match status" value="1"/>
</dbReference>
<dbReference type="GO" id="GO:0016491">
    <property type="term" value="F:oxidoreductase activity"/>
    <property type="evidence" value="ECO:0007669"/>
    <property type="project" value="TreeGrafter"/>
</dbReference>
<accession>A0AAU9K304</accession>
<dbReference type="GO" id="GO:0070988">
    <property type="term" value="P:demethylation"/>
    <property type="evidence" value="ECO:0007669"/>
    <property type="project" value="InterPro"/>
</dbReference>
<comment type="caution">
    <text evidence="2">The sequence shown here is derived from an EMBL/GenBank/DDBJ whole genome shotgun (WGS) entry which is preliminary data.</text>
</comment>
<evidence type="ECO:0000313" key="2">
    <source>
        <dbReference type="EMBL" id="CAG9331566.1"/>
    </source>
</evidence>
<dbReference type="SUPFAM" id="SSF54928">
    <property type="entry name" value="RNA-binding domain, RBD"/>
    <property type="match status" value="1"/>
</dbReference>
<dbReference type="AlphaFoldDB" id="A0AAU9K304"/>
<proteinExistence type="predicted"/>
<reference evidence="2" key="1">
    <citation type="submission" date="2021-09" db="EMBL/GenBank/DDBJ databases">
        <authorList>
            <consortium name="AG Swart"/>
            <person name="Singh M."/>
            <person name="Singh A."/>
            <person name="Seah K."/>
            <person name="Emmerich C."/>
        </authorList>
    </citation>
    <scope>NUCLEOTIDE SEQUENCE</scope>
    <source>
        <strain evidence="2">ATCC30299</strain>
    </source>
</reference>
<dbReference type="InterPro" id="IPR037151">
    <property type="entry name" value="AlkB-like_sf"/>
</dbReference>
<feature type="domain" description="Fe2OG dioxygenase" evidence="1">
    <location>
        <begin position="214"/>
        <end position="315"/>
    </location>
</feature>
<dbReference type="EMBL" id="CAJZBQ010000053">
    <property type="protein sequence ID" value="CAG9331566.1"/>
    <property type="molecule type" value="Genomic_DNA"/>
</dbReference>
<evidence type="ECO:0000259" key="1">
    <source>
        <dbReference type="PROSITE" id="PS51471"/>
    </source>
</evidence>
<dbReference type="InterPro" id="IPR035979">
    <property type="entry name" value="RBD_domain_sf"/>
</dbReference>
<protein>
    <recommendedName>
        <fullName evidence="1">Fe2OG dioxygenase domain-containing protein</fullName>
    </recommendedName>
</protein>
<organism evidence="2 3">
    <name type="scientific">Blepharisma stoltei</name>
    <dbReference type="NCBI Taxonomy" id="1481888"/>
    <lineage>
        <taxon>Eukaryota</taxon>
        <taxon>Sar</taxon>
        <taxon>Alveolata</taxon>
        <taxon>Ciliophora</taxon>
        <taxon>Postciliodesmatophora</taxon>
        <taxon>Heterotrichea</taxon>
        <taxon>Heterotrichida</taxon>
        <taxon>Blepharismidae</taxon>
        <taxon>Blepharisma</taxon>
    </lineage>
</organism>
<dbReference type="GO" id="GO:0032451">
    <property type="term" value="F:demethylase activity"/>
    <property type="evidence" value="ECO:0007669"/>
    <property type="project" value="TreeGrafter"/>
</dbReference>
<dbReference type="InterPro" id="IPR005123">
    <property type="entry name" value="Oxoglu/Fe-dep_dioxygenase_dom"/>
</dbReference>
<dbReference type="PANTHER" id="PTHR12463:SF1">
    <property type="entry name" value="2-OXOGLUTARATE AND FE-DEPENDENT OXYGENASE FAMILY PROTEIN"/>
    <property type="match status" value="1"/>
</dbReference>
<dbReference type="InterPro" id="IPR027450">
    <property type="entry name" value="AlkB-like"/>
</dbReference>
<dbReference type="Gene3D" id="2.60.120.590">
    <property type="entry name" value="Alpha-ketoglutarate-dependent dioxygenase AlkB-like"/>
    <property type="match status" value="1"/>
</dbReference>
<name>A0AAU9K304_9CILI</name>
<dbReference type="PROSITE" id="PS51471">
    <property type="entry name" value="FE2OG_OXY"/>
    <property type="match status" value="1"/>
</dbReference>
<dbReference type="SUPFAM" id="SSF51197">
    <property type="entry name" value="Clavaminate synthase-like"/>
    <property type="match status" value="1"/>
</dbReference>
<dbReference type="InterPro" id="IPR032857">
    <property type="entry name" value="ALKBH4"/>
</dbReference>
<dbReference type="Proteomes" id="UP001162131">
    <property type="component" value="Unassembled WGS sequence"/>
</dbReference>
<sequence length="337" mass="39019">MSEDKRMKVYLKGLKKKKIKGIELIKRDEKIELWEERPNCGLFILHYSEGSEDDYHVLRSHLLQYGPLSSLIILSGINYGYACYESLESAAIAYETINNSYPILPFSPKPHPFTVLYTPIQHNLQLGKDSICYENVPVPGLIIEKDFISAEYEQLLVEELDKLPWNPLANRRVQHFGFDFIYGANSINPETPSSGFPAWINPLLTDLQLKFGISYDQLTVNDYQPGDSIPPHIDSHSPFEEILACISILGPISMCFRNTDGREFNQFIPPRSMLAMTDEARYVWKHSIQQRRHDIVNGNLVHRKRRISLTFRKIRIGPCRCKYPEFCDRDRYEEGSN</sequence>
<evidence type="ECO:0000313" key="3">
    <source>
        <dbReference type="Proteomes" id="UP001162131"/>
    </source>
</evidence>